<feature type="region of interest" description="Disordered" evidence="5">
    <location>
        <begin position="250"/>
        <end position="291"/>
    </location>
</feature>
<feature type="compositionally biased region" description="Low complexity" evidence="5">
    <location>
        <begin position="268"/>
        <end position="291"/>
    </location>
</feature>
<evidence type="ECO:0000256" key="2">
    <source>
        <dbReference type="ARBA" id="ARBA00023125"/>
    </source>
</evidence>
<dbReference type="SUPFAM" id="SSF56349">
    <property type="entry name" value="DNA breaking-rejoining enzymes"/>
    <property type="match status" value="1"/>
</dbReference>
<dbReference type="Gene3D" id="1.10.443.10">
    <property type="entry name" value="Intergrase catalytic core"/>
    <property type="match status" value="1"/>
</dbReference>
<feature type="compositionally biased region" description="Basic and acidic residues" evidence="5">
    <location>
        <begin position="252"/>
        <end position="266"/>
    </location>
</feature>
<dbReference type="PROSITE" id="PS51900">
    <property type="entry name" value="CB"/>
    <property type="match status" value="1"/>
</dbReference>
<keyword evidence="9" id="KW-1185">Reference proteome</keyword>
<evidence type="ECO:0000256" key="3">
    <source>
        <dbReference type="ARBA" id="ARBA00023172"/>
    </source>
</evidence>
<dbReference type="InterPro" id="IPR011010">
    <property type="entry name" value="DNA_brk_join_enz"/>
</dbReference>
<dbReference type="PROSITE" id="PS51898">
    <property type="entry name" value="TYR_RECOMBINASE"/>
    <property type="match status" value="1"/>
</dbReference>
<reference evidence="8 9" key="1">
    <citation type="submission" date="2020-04" db="EMBL/GenBank/DDBJ databases">
        <authorList>
            <person name="Klaysubun C."/>
            <person name="Duangmal K."/>
            <person name="Lipun K."/>
        </authorList>
    </citation>
    <scope>NUCLEOTIDE SEQUENCE [LARGE SCALE GENOMIC DNA]</scope>
    <source>
        <strain evidence="8 9">K10HN5</strain>
    </source>
</reference>
<keyword evidence="1" id="KW-0229">DNA integration</keyword>
<evidence type="ECO:0000256" key="1">
    <source>
        <dbReference type="ARBA" id="ARBA00022908"/>
    </source>
</evidence>
<dbReference type="InterPro" id="IPR002104">
    <property type="entry name" value="Integrase_catalytic"/>
</dbReference>
<name>A0ABX1SJI1_9PSEU</name>
<evidence type="ECO:0008006" key="10">
    <source>
        <dbReference type="Google" id="ProtNLM"/>
    </source>
</evidence>
<evidence type="ECO:0000313" key="9">
    <source>
        <dbReference type="Proteomes" id="UP000820669"/>
    </source>
</evidence>
<gene>
    <name evidence="8" type="ORF">HF526_28555</name>
</gene>
<dbReference type="Pfam" id="PF14659">
    <property type="entry name" value="Phage_int_SAM_3"/>
    <property type="match status" value="1"/>
</dbReference>
<comment type="caution">
    <text evidence="8">The sequence shown here is derived from an EMBL/GenBank/DDBJ whole genome shotgun (WGS) entry which is preliminary data.</text>
</comment>
<keyword evidence="3" id="KW-0233">DNA recombination</keyword>
<evidence type="ECO:0000259" key="7">
    <source>
        <dbReference type="PROSITE" id="PS51900"/>
    </source>
</evidence>
<organism evidence="8 9">
    <name type="scientific">Pseudonocardia acidicola</name>
    <dbReference type="NCBI Taxonomy" id="2724939"/>
    <lineage>
        <taxon>Bacteria</taxon>
        <taxon>Bacillati</taxon>
        <taxon>Actinomycetota</taxon>
        <taxon>Actinomycetes</taxon>
        <taxon>Pseudonocardiales</taxon>
        <taxon>Pseudonocardiaceae</taxon>
        <taxon>Pseudonocardia</taxon>
    </lineage>
</organism>
<dbReference type="Gene3D" id="1.10.150.130">
    <property type="match status" value="1"/>
</dbReference>
<feature type="domain" description="Tyr recombinase" evidence="6">
    <location>
        <begin position="185"/>
        <end position="291"/>
    </location>
</feature>
<evidence type="ECO:0000313" key="8">
    <source>
        <dbReference type="EMBL" id="NMI01221.1"/>
    </source>
</evidence>
<accession>A0ABX1SJI1</accession>
<protein>
    <recommendedName>
        <fullName evidence="10">Core-binding (CB) domain-containing protein</fullName>
    </recommendedName>
</protein>
<evidence type="ECO:0000256" key="5">
    <source>
        <dbReference type="SAM" id="MobiDB-lite"/>
    </source>
</evidence>
<proteinExistence type="predicted"/>
<dbReference type="InterPro" id="IPR004107">
    <property type="entry name" value="Integrase_SAM-like_N"/>
</dbReference>
<dbReference type="InterPro" id="IPR010998">
    <property type="entry name" value="Integrase_recombinase_N"/>
</dbReference>
<dbReference type="Proteomes" id="UP000820669">
    <property type="component" value="Unassembled WGS sequence"/>
</dbReference>
<evidence type="ECO:0000256" key="4">
    <source>
        <dbReference type="PROSITE-ProRule" id="PRU01248"/>
    </source>
</evidence>
<feature type="domain" description="Core-binding (CB)" evidence="7">
    <location>
        <begin position="69"/>
        <end position="164"/>
    </location>
</feature>
<dbReference type="EMBL" id="JAAXLA010000077">
    <property type="protein sequence ID" value="NMI01221.1"/>
    <property type="molecule type" value="Genomic_DNA"/>
</dbReference>
<dbReference type="InterPro" id="IPR044068">
    <property type="entry name" value="CB"/>
</dbReference>
<dbReference type="InterPro" id="IPR013762">
    <property type="entry name" value="Integrase-like_cat_sf"/>
</dbReference>
<keyword evidence="2 4" id="KW-0238">DNA-binding</keyword>
<evidence type="ECO:0000259" key="6">
    <source>
        <dbReference type="PROSITE" id="PS51898"/>
    </source>
</evidence>
<sequence>MPPRKRRQRGYIEQLPSGSYRAVAYAGTDLLTRRPRYLRETVKSYDEAKKALVKLQRQIDEDNHPKSDITVGQAIEQWLEVAELEDTTRERYEDLIRLYILPTFGDLQAARLDAELLERFYARLHRCRDMCTGRPRNGHTCRPLSSSTTRKIHYIIRGALERAVRWRHLGVNKAAMAVAPSPQRTEPDPPSADEAARLLYAAWSDPEWGLPLWLTMLTGPRRGEISALRWRHVDFDRGLLSIVRSNAQPKAGLKEKSTKTGQDHEGLATATSPAARRPGASAARTSIASWM</sequence>